<evidence type="ECO:0000313" key="1">
    <source>
        <dbReference type="EMBL" id="SMQ26691.1"/>
    </source>
</evidence>
<keyword evidence="2" id="KW-1185">Reference proteome</keyword>
<sequence>MPLISVIELLAGLCLLIFGAELMVRAAVRLAERLHVRPLIIGLTIVALGSSAPQMAVSVQAALAHNPDIAVSSVVGSSIFNILVTLGLSALIIPLRVSRQLVRLDIPLMIGASLLVFVLAWNEEIGRFDGILLLATLALYLGLLLRQSRHSTRPHSEQTDTAPASWIGSSLMIIAGLAMLVFAGHLLLGAAVVVATDLGFSERVIGLTVVAVGTSLPELATSLIAALRGQRDIAVGNVIGANLFNLLGVLGLTALIAPTPLSVSPNALDFDLPVMLGVAALCLPVFYSGYRVTRAEGLLLLGLYLAYGLHVVSFTTGMPLAGKLERLMLFYVLPALLMFLLFTSIRAWRHQHHKSDKP</sequence>
<reference evidence="1" key="1">
    <citation type="submission" date="2017-05" db="EMBL/GenBank/DDBJ databases">
        <authorList>
            <person name="Varghese N."/>
            <person name="Submissions S."/>
        </authorList>
    </citation>
    <scope>NUCLEOTIDE SEQUENCE</scope>
    <source>
        <strain evidence="1">LMG 28168</strain>
    </source>
</reference>
<comment type="caution">
    <text evidence="1">The sequence shown here is derived from an EMBL/GenBank/DDBJ whole genome shotgun (WGS) entry which is preliminary data.</text>
</comment>
<organism evidence="1 2">
    <name type="scientific">Pseudomonas helmanticensis</name>
    <dbReference type="NCBI Taxonomy" id="1471381"/>
    <lineage>
        <taxon>Bacteria</taxon>
        <taxon>Pseudomonadati</taxon>
        <taxon>Pseudomonadota</taxon>
        <taxon>Gammaproteobacteria</taxon>
        <taxon>Pseudomonadales</taxon>
        <taxon>Pseudomonadaceae</taxon>
        <taxon>Pseudomonas</taxon>
    </lineage>
</organism>
<dbReference type="Proteomes" id="UP001158048">
    <property type="component" value="Unassembled WGS sequence"/>
</dbReference>
<name>A0ACD2U797_9PSED</name>
<proteinExistence type="predicted"/>
<accession>A0ACD2U797</accession>
<protein>
    <submittedName>
        <fullName evidence="1">Cation:H+ antiporter</fullName>
    </submittedName>
</protein>
<gene>
    <name evidence="1" type="ORF">SAMN04488483_3131</name>
</gene>
<evidence type="ECO:0000313" key="2">
    <source>
        <dbReference type="Proteomes" id="UP001158048"/>
    </source>
</evidence>
<dbReference type="EMBL" id="FXUY01000001">
    <property type="protein sequence ID" value="SMQ26691.1"/>
    <property type="molecule type" value="Genomic_DNA"/>
</dbReference>